<dbReference type="Pfam" id="PF00590">
    <property type="entry name" value="TP_methylase"/>
    <property type="match status" value="1"/>
</dbReference>
<sequence>MGAENVCFYPNISSIAAAFSKIKTPWHDAQVISLHGRGDLNDVVKSIHLHKKLAIMTSPEHTPAHIAKMLLKEINGSVQFFVFERMGLSDETFDHYQLNQAANKTFLEPNLVVCIGHGNTQKRSQLSSCNVYLGMPNSCYIHEKNMITKAEVRVVSLSKLCLQSDHVLWDLGAGCGSVAIEASFFITTGKIVALEKNSRRISHIKQNKNKFHVHQLEIVQAVMPDGISDLPAPDRIFIGGGGENLAEIIAMADGCLQPEGIIVINTVLIESLSEACFSLEKLGFEVDVTQVQISKSKKCPLEIAWPLKIQSGSLLVNTE</sequence>
<dbReference type="InterPro" id="IPR000878">
    <property type="entry name" value="4pyrrol_Mease"/>
</dbReference>
<evidence type="ECO:0000259" key="6">
    <source>
        <dbReference type="Pfam" id="PF00590"/>
    </source>
</evidence>
<dbReference type="Gene3D" id="3.40.50.150">
    <property type="entry name" value="Vaccinia Virus protein VP39"/>
    <property type="match status" value="1"/>
</dbReference>
<keyword evidence="3 7" id="KW-0489">Methyltransferase</keyword>
<dbReference type="InterPro" id="IPR014008">
    <property type="entry name" value="Cbl_synth_MTase_CbiT"/>
</dbReference>
<gene>
    <name evidence="7" type="ORF">OMM_03576</name>
</gene>
<dbReference type="UniPathway" id="UPA00148"/>
<evidence type="ECO:0000313" key="8">
    <source>
        <dbReference type="Proteomes" id="UP000189670"/>
    </source>
</evidence>
<dbReference type="AlphaFoldDB" id="A0A1V1P516"/>
<evidence type="ECO:0000313" key="7">
    <source>
        <dbReference type="EMBL" id="ETR69969.1"/>
    </source>
</evidence>
<dbReference type="InterPro" id="IPR014776">
    <property type="entry name" value="4pyrrole_Mease_sub2"/>
</dbReference>
<dbReference type="Gene3D" id="3.30.950.10">
    <property type="entry name" value="Methyltransferase, Cobalt-precorrin-4 Transmethylase, Domain 2"/>
    <property type="match status" value="1"/>
</dbReference>
<dbReference type="InterPro" id="IPR029063">
    <property type="entry name" value="SAM-dependent_MTases_sf"/>
</dbReference>
<organism evidence="7 8">
    <name type="scientific">Candidatus Magnetoglobus multicellularis str. Araruama</name>
    <dbReference type="NCBI Taxonomy" id="890399"/>
    <lineage>
        <taxon>Bacteria</taxon>
        <taxon>Pseudomonadati</taxon>
        <taxon>Thermodesulfobacteriota</taxon>
        <taxon>Desulfobacteria</taxon>
        <taxon>Desulfobacterales</taxon>
        <taxon>Desulfobacteraceae</taxon>
        <taxon>Candidatus Magnetoglobus</taxon>
    </lineage>
</organism>
<keyword evidence="4 7" id="KW-0808">Transferase</keyword>
<comment type="pathway">
    <text evidence="1">Cofactor biosynthesis; adenosylcobalamin biosynthesis.</text>
</comment>
<dbReference type="SUPFAM" id="SSF53790">
    <property type="entry name" value="Tetrapyrrole methylase"/>
    <property type="match status" value="1"/>
</dbReference>
<proteinExistence type="predicted"/>
<dbReference type="CDD" id="cd11644">
    <property type="entry name" value="Precorrin-6Y-MT"/>
    <property type="match status" value="1"/>
</dbReference>
<evidence type="ECO:0000256" key="1">
    <source>
        <dbReference type="ARBA" id="ARBA00004953"/>
    </source>
</evidence>
<accession>A0A1V1P516</accession>
<dbReference type="PANTHER" id="PTHR43182:SF1">
    <property type="entry name" value="COBALT-PRECORRIN-7 C(5)-METHYLTRANSFERASE"/>
    <property type="match status" value="1"/>
</dbReference>
<protein>
    <submittedName>
        <fullName evidence="7">Precorrin-6Y C5,15-methyltransferase</fullName>
    </submittedName>
</protein>
<evidence type="ECO:0000256" key="4">
    <source>
        <dbReference type="ARBA" id="ARBA00022679"/>
    </source>
</evidence>
<dbReference type="GO" id="GO:0032259">
    <property type="term" value="P:methylation"/>
    <property type="evidence" value="ECO:0007669"/>
    <property type="project" value="UniProtKB-KW"/>
</dbReference>
<dbReference type="Proteomes" id="UP000189670">
    <property type="component" value="Unassembled WGS sequence"/>
</dbReference>
<comment type="caution">
    <text evidence="7">The sequence shown here is derived from an EMBL/GenBank/DDBJ whole genome shotgun (WGS) entry which is preliminary data.</text>
</comment>
<name>A0A1V1P516_9BACT</name>
<keyword evidence="2" id="KW-0169">Cobalamin biosynthesis</keyword>
<dbReference type="InterPro" id="IPR012818">
    <property type="entry name" value="CbiE"/>
</dbReference>
<dbReference type="InterPro" id="IPR035996">
    <property type="entry name" value="4pyrrol_Methylase_sf"/>
</dbReference>
<reference evidence="8" key="1">
    <citation type="submission" date="2012-11" db="EMBL/GenBank/DDBJ databases">
        <authorList>
            <person name="Lucero-Rivera Y.E."/>
            <person name="Tovar-Ramirez D."/>
        </authorList>
    </citation>
    <scope>NUCLEOTIDE SEQUENCE [LARGE SCALE GENOMIC DNA]</scope>
    <source>
        <strain evidence="8">Araruama</strain>
    </source>
</reference>
<dbReference type="NCBIfam" id="TIGR02467">
    <property type="entry name" value="CbiE"/>
    <property type="match status" value="1"/>
</dbReference>
<evidence type="ECO:0000256" key="5">
    <source>
        <dbReference type="ARBA" id="ARBA00022691"/>
    </source>
</evidence>
<dbReference type="GO" id="GO:0009236">
    <property type="term" value="P:cobalamin biosynthetic process"/>
    <property type="evidence" value="ECO:0007669"/>
    <property type="project" value="UniProtKB-UniPathway"/>
</dbReference>
<dbReference type="EMBL" id="ATBP01000516">
    <property type="protein sequence ID" value="ETR69969.1"/>
    <property type="molecule type" value="Genomic_DNA"/>
</dbReference>
<keyword evidence="5" id="KW-0949">S-adenosyl-L-methionine</keyword>
<dbReference type="SUPFAM" id="SSF53335">
    <property type="entry name" value="S-adenosyl-L-methionine-dependent methyltransferases"/>
    <property type="match status" value="1"/>
</dbReference>
<dbReference type="InterPro" id="IPR050714">
    <property type="entry name" value="Cobalamin_biosynth_MTase"/>
</dbReference>
<dbReference type="PANTHER" id="PTHR43182">
    <property type="entry name" value="COBALT-PRECORRIN-6B C(15)-METHYLTRANSFERASE (DECARBOXYLATING)"/>
    <property type="match status" value="1"/>
</dbReference>
<feature type="domain" description="Tetrapyrrole methylase" evidence="6">
    <location>
        <begin position="8"/>
        <end position="93"/>
    </location>
</feature>
<evidence type="ECO:0000256" key="2">
    <source>
        <dbReference type="ARBA" id="ARBA00022573"/>
    </source>
</evidence>
<evidence type="ECO:0000256" key="3">
    <source>
        <dbReference type="ARBA" id="ARBA00022603"/>
    </source>
</evidence>
<dbReference type="NCBIfam" id="TIGR02469">
    <property type="entry name" value="CbiT"/>
    <property type="match status" value="1"/>
</dbReference>
<dbReference type="GO" id="GO:0008276">
    <property type="term" value="F:protein methyltransferase activity"/>
    <property type="evidence" value="ECO:0007669"/>
    <property type="project" value="InterPro"/>
</dbReference>
<dbReference type="CDD" id="cd02440">
    <property type="entry name" value="AdoMet_MTases"/>
    <property type="match status" value="1"/>
</dbReference>